<proteinExistence type="predicted"/>
<dbReference type="Pfam" id="PF11935">
    <property type="entry name" value="SYMPK_PTA1_N"/>
    <property type="match status" value="1"/>
</dbReference>
<feature type="region of interest" description="Disordered" evidence="4">
    <location>
        <begin position="753"/>
        <end position="794"/>
    </location>
</feature>
<feature type="domain" description="Symplekin C-terminal" evidence="6">
    <location>
        <begin position="933"/>
        <end position="1120"/>
    </location>
</feature>
<keyword evidence="8" id="KW-1185">Reference proteome</keyword>
<dbReference type="Gene3D" id="1.25.10.10">
    <property type="entry name" value="Leucine-rich Repeat Variant"/>
    <property type="match status" value="1"/>
</dbReference>
<dbReference type="InterPro" id="IPR032460">
    <property type="entry name" value="Symplekin/Pta1_N"/>
</dbReference>
<dbReference type="OrthoDB" id="331600at2759"/>
<dbReference type="Proteomes" id="UP001151582">
    <property type="component" value="Unassembled WGS sequence"/>
</dbReference>
<dbReference type="PANTHER" id="PTHR15245">
    <property type="entry name" value="SYMPLEKIN-RELATED"/>
    <property type="match status" value="1"/>
</dbReference>
<protein>
    <recommendedName>
        <fullName evidence="9">Symplekin tight junction protein C terminal-domain-containing protein</fullName>
    </recommendedName>
</protein>
<feature type="domain" description="Symplekin/Pta1 N-terminal" evidence="5">
    <location>
        <begin position="126"/>
        <end position="323"/>
    </location>
</feature>
<accession>A0A9W8B491</accession>
<keyword evidence="2" id="KW-0507">mRNA processing</keyword>
<evidence type="ECO:0008006" key="9">
    <source>
        <dbReference type="Google" id="ProtNLM"/>
    </source>
</evidence>
<dbReference type="AlphaFoldDB" id="A0A9W8B491"/>
<dbReference type="InterPro" id="IPR022075">
    <property type="entry name" value="Symplekin_C"/>
</dbReference>
<feature type="region of interest" description="Disordered" evidence="4">
    <location>
        <begin position="379"/>
        <end position="412"/>
    </location>
</feature>
<evidence type="ECO:0000256" key="3">
    <source>
        <dbReference type="ARBA" id="ARBA00023242"/>
    </source>
</evidence>
<dbReference type="GO" id="GO:0006397">
    <property type="term" value="P:mRNA processing"/>
    <property type="evidence" value="ECO:0007669"/>
    <property type="project" value="UniProtKB-KW"/>
</dbReference>
<gene>
    <name evidence="7" type="ORF">H4R34_001543</name>
</gene>
<dbReference type="EMBL" id="JANBQB010000075">
    <property type="protein sequence ID" value="KAJ1983001.1"/>
    <property type="molecule type" value="Genomic_DNA"/>
</dbReference>
<organism evidence="7 8">
    <name type="scientific">Dimargaris verticillata</name>
    <dbReference type="NCBI Taxonomy" id="2761393"/>
    <lineage>
        <taxon>Eukaryota</taxon>
        <taxon>Fungi</taxon>
        <taxon>Fungi incertae sedis</taxon>
        <taxon>Zoopagomycota</taxon>
        <taxon>Kickxellomycotina</taxon>
        <taxon>Dimargaritomycetes</taxon>
        <taxon>Dimargaritales</taxon>
        <taxon>Dimargaritaceae</taxon>
        <taxon>Dimargaris</taxon>
    </lineage>
</organism>
<evidence type="ECO:0000256" key="1">
    <source>
        <dbReference type="ARBA" id="ARBA00004123"/>
    </source>
</evidence>
<name>A0A9W8B491_9FUNG</name>
<evidence type="ECO:0000313" key="8">
    <source>
        <dbReference type="Proteomes" id="UP001151582"/>
    </source>
</evidence>
<feature type="compositionally biased region" description="Polar residues" evidence="4">
    <location>
        <begin position="199"/>
        <end position="209"/>
    </location>
</feature>
<sequence>MADDTTSHLSADVDHALQALGETANAPTNGPEARYSFLIDVLGHRSPLDAKPYEGLVLALCQQAVPAKTQLAGLRILEACLDDPAAMPRQDHAYHAQFATRAASLLRLCQPHLAQEKSGMVLGLRVLARLYPLVFYSACQFAEPSQAEAWRLINALCDEVAYMLEIPDNALFLGALRLYYARIETLSAPDDRVPDKVNLNATTSNSSTHVRPISQRRHTLPNLSSCPPNHPFLQPKALQMQGKEYLDHTILTLQHPHMSGGAISALIALSTAYLRTHPDALPLVLHQFAAWYREPIQKFTTFQWKCLCKTLRLNWLTLYKVLHQTSLRVLGTDRPIAESESPFPLDLLSQQLQDLGARRELDSYIARYARLLQQQRQYSALTQSRAEPAPKPARAETRTEPPIPPFMPSATPAGLASGALDGVLQKFLSANPGFSPQNLQQLIQQLPPPLVAAQRASPLKRGRDSDDDDVSASARLAPPESSLVESKRTRLSAIEPQYEPVDSHGDGNAEDDDEALAQSESLELVGDDAETMLEAALVRILDASDDLVAATYVKTLPLDAARAASIPPHTLDYPISRPSQSILLDYMVFTARLATLLVQMHSNFVNDLTDAPGMTVVQRELGRWLTNAYASVCPRSTAVAKTMSMVDSHGKALVKFVLDIPSVPAKCVELLKDHYPDSPRSSRTLANLVELRPPVRTEALTALLPFCTHDDKRIRQSTIQQVRKWYLDVDALNDRILAFALQEFQSMARLPTPERLAGRDKQDKQFATAAKAPDSQDTPLSPTAAPNDEATPARMNGEHAVSDEAGSLVATVASPSEPSLQEEKQVIEREVVRRSELFMALCSKRHELLKSLFEVYPQLTPFSQSVFRDHVVELIRSIGMQASSLLDNVLSAPVGAESLAWRILDILTAEALPAPELIAATKQAHSSRDINSRYLLYILPGISSKAELTRLLADGCKDLEKSEADCQLVKRTLRRLLGLPEPDAEASIKPCQVHLSPTELLVAVHNMELVIGIATTLLVLDACYSLATIYTPEALAVTMQQLVHQPTVPSSFMYTLRESIAMDPNLGGFASGLLHTLVTKKVWTMPALWAEFVQGCVALQPMSLPTLLDLPRAQFAEVMTQAPQLQPALVAYVQQLNDHQRQRIQPLLSLLDTPQTPGTD</sequence>
<keyword evidence="3" id="KW-0539">Nucleus</keyword>
<feature type="region of interest" description="Disordered" evidence="4">
    <location>
        <begin position="194"/>
        <end position="215"/>
    </location>
</feature>
<evidence type="ECO:0000259" key="6">
    <source>
        <dbReference type="Pfam" id="PF12295"/>
    </source>
</evidence>
<dbReference type="Pfam" id="PF12295">
    <property type="entry name" value="Symplekin_C"/>
    <property type="match status" value="1"/>
</dbReference>
<comment type="subcellular location">
    <subcellularLocation>
        <location evidence="1">Nucleus</location>
    </subcellularLocation>
</comment>
<feature type="region of interest" description="Disordered" evidence="4">
    <location>
        <begin position="453"/>
        <end position="515"/>
    </location>
</feature>
<evidence type="ECO:0000256" key="2">
    <source>
        <dbReference type="ARBA" id="ARBA00022664"/>
    </source>
</evidence>
<dbReference type="InterPro" id="IPR011989">
    <property type="entry name" value="ARM-like"/>
</dbReference>
<dbReference type="InterPro" id="IPR021850">
    <property type="entry name" value="Symplekin/Pta1"/>
</dbReference>
<comment type="caution">
    <text evidence="7">The sequence shown here is derived from an EMBL/GenBank/DDBJ whole genome shotgun (WGS) entry which is preliminary data.</text>
</comment>
<evidence type="ECO:0000313" key="7">
    <source>
        <dbReference type="EMBL" id="KAJ1983001.1"/>
    </source>
</evidence>
<dbReference type="GO" id="GO:0005847">
    <property type="term" value="C:mRNA cleavage and polyadenylation specificity factor complex"/>
    <property type="evidence" value="ECO:0007669"/>
    <property type="project" value="TreeGrafter"/>
</dbReference>
<evidence type="ECO:0000259" key="5">
    <source>
        <dbReference type="Pfam" id="PF11935"/>
    </source>
</evidence>
<dbReference type="PANTHER" id="PTHR15245:SF20">
    <property type="entry name" value="SYMPLEKIN"/>
    <property type="match status" value="1"/>
</dbReference>
<reference evidence="7" key="1">
    <citation type="submission" date="2022-07" db="EMBL/GenBank/DDBJ databases">
        <title>Phylogenomic reconstructions and comparative analyses of Kickxellomycotina fungi.</title>
        <authorList>
            <person name="Reynolds N.K."/>
            <person name="Stajich J.E."/>
            <person name="Barry K."/>
            <person name="Grigoriev I.V."/>
            <person name="Crous P."/>
            <person name="Smith M.E."/>
        </authorList>
    </citation>
    <scope>NUCLEOTIDE SEQUENCE</scope>
    <source>
        <strain evidence="7">RSA 567</strain>
    </source>
</reference>
<evidence type="ECO:0000256" key="4">
    <source>
        <dbReference type="SAM" id="MobiDB-lite"/>
    </source>
</evidence>